<evidence type="ECO:0000256" key="1">
    <source>
        <dbReference type="ARBA" id="ARBA00004496"/>
    </source>
</evidence>
<reference evidence="12" key="1">
    <citation type="submission" date="2013-08" db="EMBL/GenBank/DDBJ databases">
        <authorList>
            <person name="Mendez C."/>
            <person name="Richter M."/>
            <person name="Ferrer M."/>
            <person name="Sanchez J."/>
        </authorList>
    </citation>
    <scope>NUCLEOTIDE SEQUENCE</scope>
</reference>
<dbReference type="Pfam" id="PF05746">
    <property type="entry name" value="DALR_1"/>
    <property type="match status" value="1"/>
</dbReference>
<keyword evidence="7" id="KW-0067">ATP-binding</keyword>
<comment type="caution">
    <text evidence="12">The sequence shown here is derived from an EMBL/GenBank/DDBJ whole genome shotgun (WGS) entry which is preliminary data.</text>
</comment>
<dbReference type="GO" id="GO:0006420">
    <property type="term" value="P:arginyl-tRNA aminoacylation"/>
    <property type="evidence" value="ECO:0007669"/>
    <property type="project" value="InterPro"/>
</dbReference>
<dbReference type="GO" id="GO:0006426">
    <property type="term" value="P:glycyl-tRNA aminoacylation"/>
    <property type="evidence" value="ECO:0007669"/>
    <property type="project" value="InterPro"/>
</dbReference>
<dbReference type="EC" id="6.1.1.14" evidence="3"/>
<gene>
    <name evidence="12" type="ORF">B1A_12788</name>
</gene>
<accession>T1A5I6</accession>
<dbReference type="Gene3D" id="1.10.730.10">
    <property type="entry name" value="Isoleucyl-tRNA Synthetase, Domain 1"/>
    <property type="match status" value="1"/>
</dbReference>
<keyword evidence="6" id="KW-0547">Nucleotide-binding</keyword>
<evidence type="ECO:0000256" key="2">
    <source>
        <dbReference type="ARBA" id="ARBA00008226"/>
    </source>
</evidence>
<comment type="similarity">
    <text evidence="2">Belongs to the class-II aminoacyl-tRNA synthetase family.</text>
</comment>
<dbReference type="GO" id="GO:0005829">
    <property type="term" value="C:cytosol"/>
    <property type="evidence" value="ECO:0007669"/>
    <property type="project" value="TreeGrafter"/>
</dbReference>
<proteinExistence type="inferred from homology"/>
<keyword evidence="4" id="KW-0963">Cytoplasm</keyword>
<name>T1A5I6_9ZZZZ</name>
<dbReference type="PANTHER" id="PTHR30075:SF2">
    <property type="entry name" value="GLYCINE--TRNA LIGASE, CHLOROPLASTIC_MITOCHONDRIAL 2"/>
    <property type="match status" value="1"/>
</dbReference>
<evidence type="ECO:0000256" key="6">
    <source>
        <dbReference type="ARBA" id="ARBA00022741"/>
    </source>
</evidence>
<dbReference type="InterPro" id="IPR008909">
    <property type="entry name" value="DALR_anticod-bd"/>
</dbReference>
<evidence type="ECO:0000259" key="11">
    <source>
        <dbReference type="Pfam" id="PF05746"/>
    </source>
</evidence>
<sequence>ETGDAAAAAINSALLEVPAERALVEALAAVRHASTTAATGRDYAGALAHLAALDAPLARFFDEVMVVAEDPAVRGNRLALLAQIRAAFNAIADIALV</sequence>
<evidence type="ECO:0000256" key="5">
    <source>
        <dbReference type="ARBA" id="ARBA00022598"/>
    </source>
</evidence>
<organism evidence="12">
    <name type="scientific">mine drainage metagenome</name>
    <dbReference type="NCBI Taxonomy" id="410659"/>
    <lineage>
        <taxon>unclassified sequences</taxon>
        <taxon>metagenomes</taxon>
        <taxon>ecological metagenomes</taxon>
    </lineage>
</organism>
<keyword evidence="9" id="KW-0030">Aminoacyl-tRNA synthetase</keyword>
<evidence type="ECO:0000256" key="7">
    <source>
        <dbReference type="ARBA" id="ARBA00022840"/>
    </source>
</evidence>
<reference evidence="12" key="2">
    <citation type="journal article" date="2014" name="ISME J.">
        <title>Microbial stratification in low pH oxic and suboxic macroscopic growths along an acid mine drainage.</title>
        <authorList>
            <person name="Mendez-Garcia C."/>
            <person name="Mesa V."/>
            <person name="Sprenger R.R."/>
            <person name="Richter M."/>
            <person name="Diez M.S."/>
            <person name="Solano J."/>
            <person name="Bargiela R."/>
            <person name="Golyshina O.V."/>
            <person name="Manteca A."/>
            <person name="Ramos J.L."/>
            <person name="Gallego J.R."/>
            <person name="Llorente I."/>
            <person name="Martins Dos Santos V.A."/>
            <person name="Jensen O.N."/>
            <person name="Pelaez A.I."/>
            <person name="Sanchez J."/>
            <person name="Ferrer M."/>
        </authorList>
    </citation>
    <scope>NUCLEOTIDE SEQUENCE</scope>
</reference>
<protein>
    <recommendedName>
        <fullName evidence="3">glycine--tRNA ligase</fullName>
        <ecNumber evidence="3">6.1.1.14</ecNumber>
    </recommendedName>
</protein>
<comment type="catalytic activity">
    <reaction evidence="10">
        <text>tRNA(Gly) + glycine + ATP = glycyl-tRNA(Gly) + AMP + diphosphate</text>
        <dbReference type="Rhea" id="RHEA:16013"/>
        <dbReference type="Rhea" id="RHEA-COMP:9664"/>
        <dbReference type="Rhea" id="RHEA-COMP:9683"/>
        <dbReference type="ChEBI" id="CHEBI:30616"/>
        <dbReference type="ChEBI" id="CHEBI:33019"/>
        <dbReference type="ChEBI" id="CHEBI:57305"/>
        <dbReference type="ChEBI" id="CHEBI:78442"/>
        <dbReference type="ChEBI" id="CHEBI:78522"/>
        <dbReference type="ChEBI" id="CHEBI:456215"/>
        <dbReference type="EC" id="6.1.1.14"/>
    </reaction>
</comment>
<evidence type="ECO:0000256" key="4">
    <source>
        <dbReference type="ARBA" id="ARBA00022490"/>
    </source>
</evidence>
<dbReference type="GO" id="GO:0005524">
    <property type="term" value="F:ATP binding"/>
    <property type="evidence" value="ECO:0007669"/>
    <property type="project" value="UniProtKB-KW"/>
</dbReference>
<comment type="subcellular location">
    <subcellularLocation>
        <location evidence="1">Cytoplasm</location>
    </subcellularLocation>
</comment>
<feature type="domain" description="DALR anticodon binding" evidence="11">
    <location>
        <begin position="9"/>
        <end position="90"/>
    </location>
</feature>
<dbReference type="PANTHER" id="PTHR30075">
    <property type="entry name" value="GLYCYL-TRNA SYNTHETASE"/>
    <property type="match status" value="1"/>
</dbReference>
<dbReference type="EMBL" id="AUZX01009316">
    <property type="protein sequence ID" value="EQD52237.1"/>
    <property type="molecule type" value="Genomic_DNA"/>
</dbReference>
<evidence type="ECO:0000256" key="10">
    <source>
        <dbReference type="ARBA" id="ARBA00047937"/>
    </source>
</evidence>
<evidence type="ECO:0000256" key="8">
    <source>
        <dbReference type="ARBA" id="ARBA00022917"/>
    </source>
</evidence>
<dbReference type="InterPro" id="IPR006194">
    <property type="entry name" value="Gly-tRNA-synth_heterodimer"/>
</dbReference>
<feature type="non-terminal residue" evidence="12">
    <location>
        <position position="1"/>
    </location>
</feature>
<evidence type="ECO:0000313" key="12">
    <source>
        <dbReference type="EMBL" id="EQD52237.1"/>
    </source>
</evidence>
<evidence type="ECO:0000256" key="3">
    <source>
        <dbReference type="ARBA" id="ARBA00012829"/>
    </source>
</evidence>
<dbReference type="GO" id="GO:0004814">
    <property type="term" value="F:arginine-tRNA ligase activity"/>
    <property type="evidence" value="ECO:0007669"/>
    <property type="project" value="InterPro"/>
</dbReference>
<dbReference type="GO" id="GO:0004820">
    <property type="term" value="F:glycine-tRNA ligase activity"/>
    <property type="evidence" value="ECO:0007669"/>
    <property type="project" value="UniProtKB-EC"/>
</dbReference>
<evidence type="ECO:0000256" key="9">
    <source>
        <dbReference type="ARBA" id="ARBA00023146"/>
    </source>
</evidence>
<dbReference type="AlphaFoldDB" id="T1A5I6"/>
<dbReference type="PROSITE" id="PS50861">
    <property type="entry name" value="AA_TRNA_LIGASE_II_GLYAB"/>
    <property type="match status" value="1"/>
</dbReference>
<keyword evidence="5" id="KW-0436">Ligase</keyword>
<keyword evidence="8" id="KW-0648">Protein biosynthesis</keyword>